<evidence type="ECO:0000256" key="4">
    <source>
        <dbReference type="ARBA" id="ARBA00023235"/>
    </source>
</evidence>
<dbReference type="VEuPathDB" id="FungiDB:H257_06929"/>
<dbReference type="InterPro" id="IPR001179">
    <property type="entry name" value="PPIase_FKBP_dom"/>
</dbReference>
<dbReference type="GO" id="GO:0005737">
    <property type="term" value="C:cytoplasm"/>
    <property type="evidence" value="ECO:0007669"/>
    <property type="project" value="TreeGrafter"/>
</dbReference>
<dbReference type="Gene3D" id="3.10.50.40">
    <property type="match status" value="1"/>
</dbReference>
<dbReference type="PANTHER" id="PTHR10516">
    <property type="entry name" value="PEPTIDYL-PROLYL CIS-TRANS ISOMERASE"/>
    <property type="match status" value="1"/>
</dbReference>
<organism evidence="8 9">
    <name type="scientific">Aphanomyces astaci</name>
    <name type="common">Crayfish plague agent</name>
    <dbReference type="NCBI Taxonomy" id="112090"/>
    <lineage>
        <taxon>Eukaryota</taxon>
        <taxon>Sar</taxon>
        <taxon>Stramenopiles</taxon>
        <taxon>Oomycota</taxon>
        <taxon>Saprolegniomycetes</taxon>
        <taxon>Saprolegniales</taxon>
        <taxon>Verrucalvaceae</taxon>
        <taxon>Aphanomyces</taxon>
    </lineage>
</organism>
<protein>
    <recommendedName>
        <fullName evidence="2 5">peptidylprolyl isomerase</fullName>
        <ecNumber evidence="2 5">5.2.1.8</ecNumber>
    </recommendedName>
</protein>
<keyword evidence="6" id="KW-1133">Transmembrane helix</keyword>
<evidence type="ECO:0000313" key="9">
    <source>
        <dbReference type="Proteomes" id="UP000285712"/>
    </source>
</evidence>
<proteinExistence type="predicted"/>
<comment type="catalytic activity">
    <reaction evidence="1 5">
        <text>[protein]-peptidylproline (omega=180) = [protein]-peptidylproline (omega=0)</text>
        <dbReference type="Rhea" id="RHEA:16237"/>
        <dbReference type="Rhea" id="RHEA-COMP:10747"/>
        <dbReference type="Rhea" id="RHEA-COMP:10748"/>
        <dbReference type="ChEBI" id="CHEBI:83833"/>
        <dbReference type="ChEBI" id="CHEBI:83834"/>
        <dbReference type="EC" id="5.2.1.8"/>
    </reaction>
</comment>
<dbReference type="AlphaFoldDB" id="A0A3R7A3M6"/>
<evidence type="ECO:0000256" key="5">
    <source>
        <dbReference type="PROSITE-ProRule" id="PRU00277"/>
    </source>
</evidence>
<dbReference type="EMBL" id="QUTG01003587">
    <property type="protein sequence ID" value="RHY91017.1"/>
    <property type="molecule type" value="Genomic_DNA"/>
</dbReference>
<evidence type="ECO:0000256" key="2">
    <source>
        <dbReference type="ARBA" id="ARBA00013194"/>
    </source>
</evidence>
<dbReference type="InterPro" id="IPR050689">
    <property type="entry name" value="FKBP-type_PPIase"/>
</dbReference>
<reference evidence="8 9" key="1">
    <citation type="submission" date="2018-08" db="EMBL/GenBank/DDBJ databases">
        <title>Aphanomyces genome sequencing and annotation.</title>
        <authorList>
            <person name="Minardi D."/>
            <person name="Oidtmann B."/>
            <person name="Van Der Giezen M."/>
            <person name="Studholme D.J."/>
        </authorList>
    </citation>
    <scope>NUCLEOTIDE SEQUENCE [LARGE SCALE GENOMIC DNA]</scope>
    <source>
        <strain evidence="8 9">Sv</strain>
    </source>
</reference>
<comment type="caution">
    <text evidence="8">The sequence shown here is derived from an EMBL/GenBank/DDBJ whole genome shotgun (WGS) entry which is preliminary data.</text>
</comment>
<evidence type="ECO:0000259" key="7">
    <source>
        <dbReference type="PROSITE" id="PS50059"/>
    </source>
</evidence>
<sequence length="185" mass="20127">MKEVCCMSQLSGAANLGLCFVAALYAVCLVASIAVLYLKAGSVVEKYPNVPLSEQIDGVTNEKTPLLRKGVFGVDAAGEIQVEVFVAGDGVNYPKKGQTVVVHYTAYLQDGKKFDSSRDRDKPFKFKLGAEQVIPGLDEGIERLCMKERAKVYIPSDKAYGKKGFPGLVPPNTNLVFDIELITFK</sequence>
<dbReference type="PROSITE" id="PS50059">
    <property type="entry name" value="FKBP_PPIASE"/>
    <property type="match status" value="1"/>
</dbReference>
<dbReference type="Proteomes" id="UP000285712">
    <property type="component" value="Unassembled WGS sequence"/>
</dbReference>
<name>A0A3R7A3M6_APHAT</name>
<dbReference type="PANTHER" id="PTHR10516:SF443">
    <property type="entry name" value="FK506-BINDING PROTEIN 59-RELATED"/>
    <property type="match status" value="1"/>
</dbReference>
<feature type="domain" description="PPIase FKBP-type" evidence="7">
    <location>
        <begin position="97"/>
        <end position="185"/>
    </location>
</feature>
<keyword evidence="6" id="KW-0472">Membrane</keyword>
<feature type="transmembrane region" description="Helical" evidence="6">
    <location>
        <begin position="12"/>
        <end position="38"/>
    </location>
</feature>
<accession>A0A3R7A3M6</accession>
<dbReference type="VEuPathDB" id="FungiDB:H257_06931"/>
<evidence type="ECO:0000256" key="1">
    <source>
        <dbReference type="ARBA" id="ARBA00000971"/>
    </source>
</evidence>
<keyword evidence="4 5" id="KW-0413">Isomerase</keyword>
<dbReference type="EC" id="5.2.1.8" evidence="2 5"/>
<keyword evidence="6" id="KW-0812">Transmembrane</keyword>
<gene>
    <name evidence="8" type="ORF">DYB35_004296</name>
</gene>
<dbReference type="Pfam" id="PF00254">
    <property type="entry name" value="FKBP_C"/>
    <property type="match status" value="1"/>
</dbReference>
<dbReference type="InterPro" id="IPR046357">
    <property type="entry name" value="PPIase_dom_sf"/>
</dbReference>
<dbReference type="SUPFAM" id="SSF54534">
    <property type="entry name" value="FKBP-like"/>
    <property type="match status" value="1"/>
</dbReference>
<keyword evidence="3 5" id="KW-0697">Rotamase</keyword>
<dbReference type="FunFam" id="3.10.50.40:FF:000025">
    <property type="entry name" value="Peptidylprolyl isomerase"/>
    <property type="match status" value="1"/>
</dbReference>
<evidence type="ECO:0000256" key="6">
    <source>
        <dbReference type="SAM" id="Phobius"/>
    </source>
</evidence>
<evidence type="ECO:0000313" key="8">
    <source>
        <dbReference type="EMBL" id="RHY91017.1"/>
    </source>
</evidence>
<evidence type="ECO:0000256" key="3">
    <source>
        <dbReference type="ARBA" id="ARBA00023110"/>
    </source>
</evidence>
<dbReference type="GO" id="GO:0003755">
    <property type="term" value="F:peptidyl-prolyl cis-trans isomerase activity"/>
    <property type="evidence" value="ECO:0007669"/>
    <property type="project" value="UniProtKB-KW"/>
</dbReference>